<feature type="non-terminal residue" evidence="1">
    <location>
        <position position="249"/>
    </location>
</feature>
<gene>
    <name evidence="1" type="ORF">GMARGA_LOCUS40960</name>
</gene>
<dbReference type="Proteomes" id="UP000789901">
    <property type="component" value="Unassembled WGS sequence"/>
</dbReference>
<name>A0ABN7XAA9_GIGMA</name>
<organism evidence="1 2">
    <name type="scientific">Gigaspora margarita</name>
    <dbReference type="NCBI Taxonomy" id="4874"/>
    <lineage>
        <taxon>Eukaryota</taxon>
        <taxon>Fungi</taxon>
        <taxon>Fungi incertae sedis</taxon>
        <taxon>Mucoromycota</taxon>
        <taxon>Glomeromycotina</taxon>
        <taxon>Glomeromycetes</taxon>
        <taxon>Diversisporales</taxon>
        <taxon>Gigasporaceae</taxon>
        <taxon>Gigaspora</taxon>
    </lineage>
</organism>
<accession>A0ABN7XAA9</accession>
<proteinExistence type="predicted"/>
<evidence type="ECO:0000313" key="2">
    <source>
        <dbReference type="Proteomes" id="UP000789901"/>
    </source>
</evidence>
<evidence type="ECO:0000313" key="1">
    <source>
        <dbReference type="EMBL" id="CAG8851871.1"/>
    </source>
</evidence>
<reference evidence="1 2" key="1">
    <citation type="submission" date="2021-06" db="EMBL/GenBank/DDBJ databases">
        <authorList>
            <person name="Kallberg Y."/>
            <person name="Tangrot J."/>
            <person name="Rosling A."/>
        </authorList>
    </citation>
    <scope>NUCLEOTIDE SEQUENCE [LARGE SCALE GENOMIC DNA]</scope>
    <source>
        <strain evidence="1 2">120-4 pot B 10/14</strain>
    </source>
</reference>
<dbReference type="EMBL" id="CAJVQB010108373">
    <property type="protein sequence ID" value="CAG8851871.1"/>
    <property type="molecule type" value="Genomic_DNA"/>
</dbReference>
<protein>
    <submittedName>
        <fullName evidence="1">13160_t:CDS:1</fullName>
    </submittedName>
</protein>
<sequence>IYQKYENGPSMNSTISTQSKFDKVRDKIEQQLNRQNKDAGIVKLKFPVEELDDLSIREKIYNIFNAERIGLNLFIKFNGYEKESIHRKLANSLENQNRNWGTNNDTICVVGNRDFRPDVGVWFQRPTRSQRSMPIVHRCPPPDVWIEVFYDISSDRNYAFNKIDWLQQNTTGIEFVAIALPRLGPNPFHSNPNPGTNTTHATSQPACPTSAPYVCHWDSNNNKIWYQMGWNHYITLRCGLAIDFNVVLN</sequence>
<feature type="non-terminal residue" evidence="1">
    <location>
        <position position="1"/>
    </location>
</feature>
<keyword evidence="2" id="KW-1185">Reference proteome</keyword>
<comment type="caution">
    <text evidence="1">The sequence shown here is derived from an EMBL/GenBank/DDBJ whole genome shotgun (WGS) entry which is preliminary data.</text>
</comment>